<keyword evidence="2 3" id="KW-0040">ANK repeat</keyword>
<dbReference type="Proteomes" id="UP001162031">
    <property type="component" value="Unassembled WGS sequence"/>
</dbReference>
<dbReference type="PROSITE" id="PS50088">
    <property type="entry name" value="ANK_REPEAT"/>
    <property type="match status" value="3"/>
</dbReference>
<dbReference type="InterPro" id="IPR002110">
    <property type="entry name" value="Ankyrin_rpt"/>
</dbReference>
<feature type="repeat" description="ANK" evidence="3">
    <location>
        <begin position="208"/>
        <end position="243"/>
    </location>
</feature>
<gene>
    <name evidence="4" type="ORF">HBR001_LOCUS9384</name>
</gene>
<evidence type="ECO:0000256" key="1">
    <source>
        <dbReference type="ARBA" id="ARBA00022737"/>
    </source>
</evidence>
<dbReference type="InterPro" id="IPR036770">
    <property type="entry name" value="Ankyrin_rpt-contain_sf"/>
</dbReference>
<protein>
    <submittedName>
        <fullName evidence="4">Uncharacterized protein</fullName>
    </submittedName>
</protein>
<name>A0AAV0V2G7_HYABA</name>
<sequence length="602" mass="65661">MAAKAPQPTATCSEVEQAWLEAGQRGDTKTMEKLFKTHPKWLALDRVATTSSSRHVDDSDEAPSFCDWDGFYLPTVGASTLHAAAWNGSYYVLKFLLDQGQAVDEKDHRGVTALMATLMRHNVQTLRAVFQGTAVVQLNTVMDCRKEDGERLNHALSVVKLLLRHGAETEARDHDGKTALFFATNDELLDIASLLLKNGARMDAQDFTGRSPLHVCLRTFPEQSVLVTNLLLSRGAPIDLPDKDGETPLTIVVRRGDITALQLLLNHHSLVATPTRQDFAGAMLLQAAELGIVDTVRFLLDGNYTSIDVVNARGETALHLAIVKQYEQLVEVLCASRSAELLLDIRTQGRKESVLHYAARYGVPSVMHSVLSLMGKERAQEVNLSNAAGWTPMYLATTALSAGSPHERHAKVALLDKLGASLFSSEMRLFQSTKCGSTVELTAMCPAIQRALALWLPECSATSPTAMSAFCINWLASVQLSRTRTKQDDSVQIQGRAEEHAGATTKLVTEVAMKEQAMPARPSGHLGPTLTALVCAGYVVDTVPLLLTLPMKREAVPRVLGLLKTLATESKHVLLHKLQLELLAAWEVKSDESSRQLAGALQ</sequence>
<feature type="repeat" description="ANK" evidence="3">
    <location>
        <begin position="76"/>
        <end position="108"/>
    </location>
</feature>
<dbReference type="PROSITE" id="PS50297">
    <property type="entry name" value="ANK_REP_REGION"/>
    <property type="match status" value="2"/>
</dbReference>
<evidence type="ECO:0000313" key="4">
    <source>
        <dbReference type="EMBL" id="CAI5743252.1"/>
    </source>
</evidence>
<evidence type="ECO:0000313" key="5">
    <source>
        <dbReference type="Proteomes" id="UP001162031"/>
    </source>
</evidence>
<dbReference type="SMART" id="SM00248">
    <property type="entry name" value="ANK"/>
    <property type="match status" value="8"/>
</dbReference>
<proteinExistence type="predicted"/>
<keyword evidence="5" id="KW-1185">Reference proteome</keyword>
<evidence type="ECO:0000256" key="2">
    <source>
        <dbReference type="ARBA" id="ARBA00023043"/>
    </source>
</evidence>
<dbReference type="AlphaFoldDB" id="A0AAV0V2G7"/>
<accession>A0AAV0V2G7</accession>
<dbReference type="SUPFAM" id="SSF48403">
    <property type="entry name" value="Ankyrin repeat"/>
    <property type="match status" value="1"/>
</dbReference>
<dbReference type="EMBL" id="CANTFL010001487">
    <property type="protein sequence ID" value="CAI5743252.1"/>
    <property type="molecule type" value="Genomic_DNA"/>
</dbReference>
<dbReference type="Gene3D" id="1.25.40.20">
    <property type="entry name" value="Ankyrin repeat-containing domain"/>
    <property type="match status" value="3"/>
</dbReference>
<evidence type="ECO:0000256" key="3">
    <source>
        <dbReference type="PROSITE-ProRule" id="PRU00023"/>
    </source>
</evidence>
<keyword evidence="1" id="KW-0677">Repeat</keyword>
<dbReference type="PANTHER" id="PTHR24198:SF165">
    <property type="entry name" value="ANKYRIN REPEAT-CONTAINING PROTEIN-RELATED"/>
    <property type="match status" value="1"/>
</dbReference>
<feature type="repeat" description="ANK" evidence="3">
    <location>
        <begin position="175"/>
        <end position="207"/>
    </location>
</feature>
<comment type="caution">
    <text evidence="4">The sequence shown here is derived from an EMBL/GenBank/DDBJ whole genome shotgun (WGS) entry which is preliminary data.</text>
</comment>
<organism evidence="4 5">
    <name type="scientific">Hyaloperonospora brassicae</name>
    <name type="common">Brassica downy mildew</name>
    <name type="synonym">Peronospora brassicae</name>
    <dbReference type="NCBI Taxonomy" id="162125"/>
    <lineage>
        <taxon>Eukaryota</taxon>
        <taxon>Sar</taxon>
        <taxon>Stramenopiles</taxon>
        <taxon>Oomycota</taxon>
        <taxon>Peronosporomycetes</taxon>
        <taxon>Peronosporales</taxon>
        <taxon>Peronosporaceae</taxon>
        <taxon>Hyaloperonospora</taxon>
    </lineage>
</organism>
<reference evidence="4" key="1">
    <citation type="submission" date="2022-12" db="EMBL/GenBank/DDBJ databases">
        <authorList>
            <person name="Webb A."/>
        </authorList>
    </citation>
    <scope>NUCLEOTIDE SEQUENCE</scope>
    <source>
        <strain evidence="4">Hp1</strain>
    </source>
</reference>
<dbReference type="PANTHER" id="PTHR24198">
    <property type="entry name" value="ANKYRIN REPEAT AND PROTEIN KINASE DOMAIN-CONTAINING PROTEIN"/>
    <property type="match status" value="1"/>
</dbReference>
<dbReference type="Pfam" id="PF12796">
    <property type="entry name" value="Ank_2"/>
    <property type="match status" value="2"/>
</dbReference>